<dbReference type="AlphaFoldDB" id="A0A7K1V5W4"/>
<accession>A0A7K1V5W4</accession>
<comment type="caution">
    <text evidence="1">The sequence shown here is derived from an EMBL/GenBank/DDBJ whole genome shotgun (WGS) entry which is preliminary data.</text>
</comment>
<dbReference type="Proteomes" id="UP000466794">
    <property type="component" value="Unassembled WGS sequence"/>
</dbReference>
<gene>
    <name evidence="1" type="ORF">GPX89_32450</name>
</gene>
<evidence type="ECO:0008006" key="3">
    <source>
        <dbReference type="Google" id="ProtNLM"/>
    </source>
</evidence>
<evidence type="ECO:0000313" key="1">
    <source>
        <dbReference type="EMBL" id="MVU81937.1"/>
    </source>
</evidence>
<dbReference type="RefSeq" id="WP_157391502.1">
    <property type="nucleotide sequence ID" value="NZ_WRPP01000007.1"/>
</dbReference>
<organism evidence="1 2">
    <name type="scientific">Nocardia terrae</name>
    <dbReference type="NCBI Taxonomy" id="2675851"/>
    <lineage>
        <taxon>Bacteria</taxon>
        <taxon>Bacillati</taxon>
        <taxon>Actinomycetota</taxon>
        <taxon>Actinomycetes</taxon>
        <taxon>Mycobacteriales</taxon>
        <taxon>Nocardiaceae</taxon>
        <taxon>Nocardia</taxon>
    </lineage>
</organism>
<proteinExistence type="predicted"/>
<name>A0A7K1V5W4_9NOCA</name>
<protein>
    <recommendedName>
        <fullName evidence="3">DUF4267 domain-containing protein</fullName>
    </recommendedName>
</protein>
<keyword evidence="2" id="KW-1185">Reference proteome</keyword>
<sequence length="125" mass="12646">MPESPVLATALGATRVALGLGYMFAPKAVSRATFGNDIDGPELRVTNRMLGSREVLIGAATITAAQTNSRHLGRILLGAAAGDAWDALAVLSTKGTTSHAKWAVGAVALTAAAVGAFTGSTTRPE</sequence>
<evidence type="ECO:0000313" key="2">
    <source>
        <dbReference type="Proteomes" id="UP000466794"/>
    </source>
</evidence>
<dbReference type="EMBL" id="WRPP01000007">
    <property type="protein sequence ID" value="MVU81937.1"/>
    <property type="molecule type" value="Genomic_DNA"/>
</dbReference>
<reference evidence="1 2" key="1">
    <citation type="submission" date="2019-12" db="EMBL/GenBank/DDBJ databases">
        <title>Nocardia sp. nov. ET3-3 isolated from soil.</title>
        <authorList>
            <person name="Kanchanasin P."/>
            <person name="Tanasupawat S."/>
            <person name="Yuki M."/>
            <person name="Kudo T."/>
        </authorList>
    </citation>
    <scope>NUCLEOTIDE SEQUENCE [LARGE SCALE GENOMIC DNA]</scope>
    <source>
        <strain evidence="1 2">ET3-3</strain>
    </source>
</reference>